<reference evidence="2" key="1">
    <citation type="submission" date="2015-04" db="EMBL/GenBank/DDBJ databases">
        <title>Physiological reanalysis, assessment of diazotrophy, and genome sequences of multiple isolates of Streptomyces thermoautotrophicus.</title>
        <authorList>
            <person name="MacKellar D.C."/>
            <person name="Lieber L."/>
            <person name="Norman J."/>
            <person name="Bolger A."/>
            <person name="Tobin C."/>
            <person name="Murray J.W."/>
            <person name="Chang R."/>
            <person name="Ford T."/>
            <person name="Nguyen P.Q."/>
            <person name="Woodward J."/>
            <person name="Permingeat H."/>
            <person name="Joshi N.S."/>
            <person name="Silver P.A."/>
            <person name="Usadel B."/>
            <person name="Rutherford A.W."/>
            <person name="Friesen M."/>
            <person name="Prell J."/>
        </authorList>
    </citation>
    <scope>NUCLEOTIDE SEQUENCE [LARGE SCALE GENOMIC DNA]</scope>
    <source>
        <strain evidence="2">H1</strain>
    </source>
</reference>
<proteinExistence type="predicted"/>
<comment type="caution">
    <text evidence="1">The sequence shown here is derived from an EMBL/GenBank/DDBJ whole genome shotgun (WGS) entry which is preliminary data.</text>
</comment>
<dbReference type="Proteomes" id="UP000070188">
    <property type="component" value="Unassembled WGS sequence"/>
</dbReference>
<sequence length="59" mass="6465">MGAFTYVFDVVSGQRVPDTPPEDGKCSRCFGWGLLWVETETGREPGPDCTACHGTGWAW</sequence>
<evidence type="ECO:0000313" key="1">
    <source>
        <dbReference type="EMBL" id="KWW98984.1"/>
    </source>
</evidence>
<evidence type="ECO:0000313" key="2">
    <source>
        <dbReference type="Proteomes" id="UP000070188"/>
    </source>
</evidence>
<dbReference type="STRING" id="1469144.LI90_614"/>
<dbReference type="RefSeq" id="WP_066883973.1">
    <property type="nucleotide sequence ID" value="NZ_LAXD01000001.1"/>
</dbReference>
<dbReference type="PATRIC" id="fig|1469144.10.peg.714"/>
<accession>A0A132MM95</accession>
<organism evidence="1 2">
    <name type="scientific">Carbonactinospora thermoautotrophica</name>
    <dbReference type="NCBI Taxonomy" id="1469144"/>
    <lineage>
        <taxon>Bacteria</taxon>
        <taxon>Bacillati</taxon>
        <taxon>Actinomycetota</taxon>
        <taxon>Actinomycetes</taxon>
        <taxon>Kitasatosporales</taxon>
        <taxon>Carbonactinosporaceae</taxon>
        <taxon>Carbonactinospora</taxon>
    </lineage>
</organism>
<name>A0A132MM95_9ACTN</name>
<dbReference type="EMBL" id="LAXD01000001">
    <property type="protein sequence ID" value="KWW98984.1"/>
    <property type="molecule type" value="Genomic_DNA"/>
</dbReference>
<dbReference type="OrthoDB" id="9911677at2"/>
<dbReference type="AlphaFoldDB" id="A0A132MM95"/>
<keyword evidence="2" id="KW-1185">Reference proteome</keyword>
<protein>
    <submittedName>
        <fullName evidence="1">Uncharacterized protein</fullName>
    </submittedName>
</protein>
<gene>
    <name evidence="1" type="ORF">LI90_614</name>
</gene>